<protein>
    <submittedName>
        <fullName evidence="1">Uncharacterized protein</fullName>
    </submittedName>
</protein>
<organism evidence="1 2">
    <name type="scientific">Clydaea vesicula</name>
    <dbReference type="NCBI Taxonomy" id="447962"/>
    <lineage>
        <taxon>Eukaryota</taxon>
        <taxon>Fungi</taxon>
        <taxon>Fungi incertae sedis</taxon>
        <taxon>Chytridiomycota</taxon>
        <taxon>Chytridiomycota incertae sedis</taxon>
        <taxon>Chytridiomycetes</taxon>
        <taxon>Lobulomycetales</taxon>
        <taxon>Lobulomycetaceae</taxon>
        <taxon>Clydaea</taxon>
    </lineage>
</organism>
<name>A0AAD5TWW8_9FUNG</name>
<gene>
    <name evidence="1" type="ORF">HK099_001309</name>
</gene>
<evidence type="ECO:0000313" key="2">
    <source>
        <dbReference type="Proteomes" id="UP001211065"/>
    </source>
</evidence>
<dbReference type="AlphaFoldDB" id="A0AAD5TWW8"/>
<accession>A0AAD5TWW8</accession>
<sequence length="156" mass="18047">MDTKLLTKEELAVLTDYLIKGSSEKKNPYLDENVDPLYFTANLQVENSPQYLSDIYINQLLTDDWGRFNKLQKASFLLALPAYTKKFQTQKWTALALQLTERAKVDSNEEYVRIVGYIVEAALKNSKTVDYEQVKSNCPNFEKNCLDFENEGENKK</sequence>
<dbReference type="EMBL" id="JADGJW010001356">
    <property type="protein sequence ID" value="KAJ3203961.1"/>
    <property type="molecule type" value="Genomic_DNA"/>
</dbReference>
<evidence type="ECO:0000313" key="1">
    <source>
        <dbReference type="EMBL" id="KAJ3203961.1"/>
    </source>
</evidence>
<dbReference type="Proteomes" id="UP001211065">
    <property type="component" value="Unassembled WGS sequence"/>
</dbReference>
<comment type="caution">
    <text evidence="1">The sequence shown here is derived from an EMBL/GenBank/DDBJ whole genome shotgun (WGS) entry which is preliminary data.</text>
</comment>
<reference evidence="1" key="1">
    <citation type="submission" date="2020-05" db="EMBL/GenBank/DDBJ databases">
        <title>Phylogenomic resolution of chytrid fungi.</title>
        <authorList>
            <person name="Stajich J.E."/>
            <person name="Amses K."/>
            <person name="Simmons R."/>
            <person name="Seto K."/>
            <person name="Myers J."/>
            <person name="Bonds A."/>
            <person name="Quandt C.A."/>
            <person name="Barry K."/>
            <person name="Liu P."/>
            <person name="Grigoriev I."/>
            <person name="Longcore J.E."/>
            <person name="James T.Y."/>
        </authorList>
    </citation>
    <scope>NUCLEOTIDE SEQUENCE</scope>
    <source>
        <strain evidence="1">JEL0476</strain>
    </source>
</reference>
<proteinExistence type="predicted"/>
<keyword evidence="2" id="KW-1185">Reference proteome</keyword>